<name>A0A2P5DMQ0_PARAD</name>
<dbReference type="AlphaFoldDB" id="A0A2P5DMQ0"/>
<keyword evidence="3" id="KW-1185">Reference proteome</keyword>
<feature type="compositionally biased region" description="Polar residues" evidence="1">
    <location>
        <begin position="60"/>
        <end position="74"/>
    </location>
</feature>
<dbReference type="Proteomes" id="UP000237105">
    <property type="component" value="Unassembled WGS sequence"/>
</dbReference>
<gene>
    <name evidence="2" type="ORF">PanWU01x14_049700</name>
</gene>
<feature type="region of interest" description="Disordered" evidence="1">
    <location>
        <begin position="56"/>
        <end position="152"/>
    </location>
</feature>
<reference evidence="3" key="1">
    <citation type="submission" date="2016-06" db="EMBL/GenBank/DDBJ databases">
        <title>Parallel loss of symbiosis genes in relatives of nitrogen-fixing non-legume Parasponia.</title>
        <authorList>
            <person name="Van Velzen R."/>
            <person name="Holmer R."/>
            <person name="Bu F."/>
            <person name="Rutten L."/>
            <person name="Van Zeijl A."/>
            <person name="Liu W."/>
            <person name="Santuari L."/>
            <person name="Cao Q."/>
            <person name="Sharma T."/>
            <person name="Shen D."/>
            <person name="Roswanjaya Y."/>
            <person name="Wardhani T."/>
            <person name="Kalhor M.S."/>
            <person name="Jansen J."/>
            <person name="Van den Hoogen J."/>
            <person name="Gungor B."/>
            <person name="Hartog M."/>
            <person name="Hontelez J."/>
            <person name="Verver J."/>
            <person name="Yang W.-C."/>
            <person name="Schijlen E."/>
            <person name="Repin R."/>
            <person name="Schilthuizen M."/>
            <person name="Schranz E."/>
            <person name="Heidstra R."/>
            <person name="Miyata K."/>
            <person name="Fedorova E."/>
            <person name="Kohlen W."/>
            <person name="Bisseling T."/>
            <person name="Smit S."/>
            <person name="Geurts R."/>
        </authorList>
    </citation>
    <scope>NUCLEOTIDE SEQUENCE [LARGE SCALE GENOMIC DNA]</scope>
    <source>
        <strain evidence="3">cv. WU1-14</strain>
    </source>
</reference>
<evidence type="ECO:0000313" key="2">
    <source>
        <dbReference type="EMBL" id="PON74563.1"/>
    </source>
</evidence>
<protein>
    <submittedName>
        <fullName evidence="2">Uncharacterized protein</fullName>
    </submittedName>
</protein>
<sequence length="152" mass="16886">MQISVSSKTSVANKERPGRNKGQLVHMYKVNNLLIEEFDWKRLRISENLVACGLFPKGTSLPTATNRPHIPSSSKKCKDVTRISSGLRAPLSILGSRSKSKTPENTPPISNKRKEKIDISKRRKVSFDGIPQSSPPPQMPTETPCQPNPLNK</sequence>
<evidence type="ECO:0000313" key="3">
    <source>
        <dbReference type="Proteomes" id="UP000237105"/>
    </source>
</evidence>
<proteinExistence type="predicted"/>
<feature type="compositionally biased region" description="Polar residues" evidence="1">
    <location>
        <begin position="140"/>
        <end position="152"/>
    </location>
</feature>
<dbReference type="EMBL" id="JXTB01000028">
    <property type="protein sequence ID" value="PON74563.1"/>
    <property type="molecule type" value="Genomic_DNA"/>
</dbReference>
<accession>A0A2P5DMQ0</accession>
<organism evidence="2 3">
    <name type="scientific">Parasponia andersonii</name>
    <name type="common">Sponia andersonii</name>
    <dbReference type="NCBI Taxonomy" id="3476"/>
    <lineage>
        <taxon>Eukaryota</taxon>
        <taxon>Viridiplantae</taxon>
        <taxon>Streptophyta</taxon>
        <taxon>Embryophyta</taxon>
        <taxon>Tracheophyta</taxon>
        <taxon>Spermatophyta</taxon>
        <taxon>Magnoliopsida</taxon>
        <taxon>eudicotyledons</taxon>
        <taxon>Gunneridae</taxon>
        <taxon>Pentapetalae</taxon>
        <taxon>rosids</taxon>
        <taxon>fabids</taxon>
        <taxon>Rosales</taxon>
        <taxon>Cannabaceae</taxon>
        <taxon>Parasponia</taxon>
    </lineage>
</organism>
<comment type="caution">
    <text evidence="2">The sequence shown here is derived from an EMBL/GenBank/DDBJ whole genome shotgun (WGS) entry which is preliminary data.</text>
</comment>
<evidence type="ECO:0000256" key="1">
    <source>
        <dbReference type="SAM" id="MobiDB-lite"/>
    </source>
</evidence>